<organism evidence="10">
    <name type="scientific">Mycoplasmopsis agalactiae</name>
    <name type="common">Mycoplasma agalactiae</name>
    <dbReference type="NCBI Taxonomy" id="2110"/>
    <lineage>
        <taxon>Bacteria</taxon>
        <taxon>Bacillati</taxon>
        <taxon>Mycoplasmatota</taxon>
        <taxon>Mycoplasmoidales</taxon>
        <taxon>Metamycoplasmataceae</taxon>
        <taxon>Mycoplasmopsis</taxon>
    </lineage>
</organism>
<dbReference type="KEGG" id="mal:MAGa8160"/>
<feature type="signal peptide" evidence="9">
    <location>
        <begin position="1"/>
        <end position="22"/>
    </location>
</feature>
<evidence type="ECO:0000313" key="12">
    <source>
        <dbReference type="Proteomes" id="UP000006902"/>
    </source>
</evidence>
<evidence type="ECO:0000256" key="2">
    <source>
        <dbReference type="ARBA" id="ARBA00022475"/>
    </source>
</evidence>
<evidence type="ECO:0000256" key="6">
    <source>
        <dbReference type="ARBA" id="ARBA00023139"/>
    </source>
</evidence>
<reference evidence="11" key="3">
    <citation type="submission" date="2009-11" db="EMBL/GenBank/DDBJ databases">
        <authorList>
            <person name="Prasad N."/>
            <person name="Shashidhara L.S."/>
        </authorList>
    </citation>
    <scope>NUCLEOTIDE SEQUENCE</scope>
    <source>
        <strain evidence="11">5632</strain>
    </source>
</reference>
<accession>C5JAE3</accession>
<feature type="compositionally biased region" description="Polar residues" evidence="8">
    <location>
        <begin position="251"/>
        <end position="263"/>
    </location>
</feature>
<accession>D3VRR9</accession>
<feature type="compositionally biased region" description="Basic and acidic residues" evidence="8">
    <location>
        <begin position="57"/>
        <end position="93"/>
    </location>
</feature>
<evidence type="ECO:0000256" key="9">
    <source>
        <dbReference type="SAM" id="SignalP"/>
    </source>
</evidence>
<feature type="compositionally biased region" description="Polar residues" evidence="8">
    <location>
        <begin position="233"/>
        <end position="244"/>
    </location>
</feature>
<dbReference type="eggNOG" id="COG3266">
    <property type="taxonomic scope" value="Bacteria"/>
</dbReference>
<feature type="region of interest" description="Disordered" evidence="8">
    <location>
        <begin position="147"/>
        <end position="263"/>
    </location>
</feature>
<evidence type="ECO:0000313" key="10">
    <source>
        <dbReference type="EMBL" id="CAX65741.1"/>
    </source>
</evidence>
<comment type="subcellular location">
    <subcellularLocation>
        <location evidence="1">Cell membrane</location>
        <topology evidence="1">Lipid-anchor</topology>
    </subcellularLocation>
</comment>
<evidence type="ECO:0000256" key="8">
    <source>
        <dbReference type="SAM" id="MobiDB-lite"/>
    </source>
</evidence>
<dbReference type="Proteomes" id="UP000006902">
    <property type="component" value="Chromosome"/>
</dbReference>
<evidence type="ECO:0000313" key="11">
    <source>
        <dbReference type="EMBL" id="CBH41017.1"/>
    </source>
</evidence>
<feature type="chain" id="PRO_5007648243" evidence="9">
    <location>
        <begin position="23"/>
        <end position="263"/>
    </location>
</feature>
<keyword evidence="4" id="KW-0677">Repeat</keyword>
<dbReference type="RefSeq" id="WP_013022328.1">
    <property type="nucleotide sequence ID" value="NC_013948.1"/>
</dbReference>
<feature type="region of interest" description="Disordered" evidence="8">
    <location>
        <begin position="25"/>
        <end position="96"/>
    </location>
</feature>
<keyword evidence="7 10" id="KW-0449">Lipoprotein</keyword>
<keyword evidence="6" id="KW-0564">Palmitate</keyword>
<feature type="compositionally biased region" description="Polar residues" evidence="8">
    <location>
        <begin position="147"/>
        <end position="156"/>
    </location>
</feature>
<keyword evidence="2" id="KW-1003">Cell membrane</keyword>
<evidence type="ECO:0000256" key="5">
    <source>
        <dbReference type="ARBA" id="ARBA00023136"/>
    </source>
</evidence>
<proteinExistence type="predicted"/>
<feature type="compositionally biased region" description="Polar residues" evidence="8">
    <location>
        <begin position="173"/>
        <end position="190"/>
    </location>
</feature>
<feature type="compositionally biased region" description="Polar residues" evidence="8">
    <location>
        <begin position="215"/>
        <end position="226"/>
    </location>
</feature>
<keyword evidence="5" id="KW-0472">Membrane</keyword>
<dbReference type="EMBL" id="FP245515">
    <property type="protein sequence ID" value="CAX65741.1"/>
    <property type="molecule type" value="Genomic_DNA"/>
</dbReference>
<evidence type="ECO:0000256" key="1">
    <source>
        <dbReference type="ARBA" id="ARBA00004193"/>
    </source>
</evidence>
<protein>
    <submittedName>
        <fullName evidence="10">Variable surface lipoprotein I (VpmaI)</fullName>
    </submittedName>
</protein>
<reference evidence="10" key="1">
    <citation type="journal article" date="2009" name="J. Bacteriol.">
        <title>Occurrence, plasticity, and evolution of the vpma gene family, a genetic system devoted to high-frequency surface variation in Mycoplasma agalactiae.</title>
        <authorList>
            <person name="Nouvel L.X."/>
            <person name="Marenda M."/>
            <person name="Sirand-Pugnet P."/>
            <person name="Sagne E."/>
            <person name="Glew M."/>
            <person name="Mangenot S."/>
            <person name="Barbe V."/>
            <person name="Barre A."/>
            <person name="Claverol S."/>
            <person name="Citti C."/>
        </authorList>
    </citation>
    <scope>NUCLEOTIDE SEQUENCE</scope>
    <source>
        <strain evidence="10">5632</strain>
    </source>
</reference>
<reference evidence="10" key="2">
    <citation type="submission" date="2009-04" db="EMBL/GenBank/DDBJ databases">
        <authorList>
            <person name="Genoscope - CEA"/>
        </authorList>
    </citation>
    <scope>NUCLEOTIDE SEQUENCE</scope>
    <source>
        <strain evidence="10">5632</strain>
    </source>
</reference>
<keyword evidence="3 9" id="KW-0732">Signal</keyword>
<name>C5JAE3_MYCAA</name>
<evidence type="ECO:0000256" key="4">
    <source>
        <dbReference type="ARBA" id="ARBA00022737"/>
    </source>
</evidence>
<evidence type="ECO:0000256" key="3">
    <source>
        <dbReference type="ARBA" id="ARBA00022729"/>
    </source>
</evidence>
<sequence>MKKSKFLLLGSLSSLAAIPFVAAKCGDTKEEDNKKPAEMPGGGQKDPKAPAEGGMPADKDKTEKDKTETEKSDKDKSKEDKDKDKDKNTKIDLSKINTNLGYFPKDEKTKAVRQKDIKDKIVKLLDGRQDFSLAVDYDNHKAKVKLQNGQEITFTFTDEKKRVANDTDASGADINSGTRPGQPSGTTQPGSGAKPGTSGQPSGTTQPGSGAKPGTSGQPSGTTQPGSGAKPGTSGQPSGTTQPGSGAKPGTSGQPSGTTQPGI</sequence>
<dbReference type="EMBL" id="FP671138">
    <property type="protein sequence ID" value="CBH41017.1"/>
    <property type="molecule type" value="Genomic_DNA"/>
</dbReference>
<feature type="compositionally biased region" description="Basic and acidic residues" evidence="8">
    <location>
        <begin position="26"/>
        <end position="37"/>
    </location>
</feature>
<gene>
    <name evidence="10" type="primary">vpmaI</name>
    <name evidence="10" type="ordered locus">MAGa8160</name>
</gene>
<evidence type="ECO:0000256" key="7">
    <source>
        <dbReference type="ARBA" id="ARBA00023288"/>
    </source>
</evidence>
<dbReference type="InterPro" id="IPR049890">
    <property type="entry name" value="VlpA-F-like_signal"/>
</dbReference>
<dbReference type="AlphaFoldDB" id="C5JAE3"/>
<feature type="compositionally biased region" description="Polar residues" evidence="8">
    <location>
        <begin position="197"/>
        <end position="208"/>
    </location>
</feature>
<reference evidence="12" key="4">
    <citation type="journal article" date="2010" name="BMC Genomics">
        <title>Comparative genomic and proteomic analyses of two Mycoplasma agalactiae strains: clues to the macro- and micro-events that are shaping mycoplasma diversity.</title>
        <authorList>
            <person name="Nouvel L.X."/>
            <person name="Sirand-Pugnet P."/>
            <person name="Marenda M.S."/>
            <person name="Sagne E."/>
            <person name="Barbe V."/>
            <person name="Mangenot S."/>
            <person name="Schenowitz C."/>
            <person name="Jacob D."/>
            <person name="Barre A."/>
            <person name="Claverol S."/>
            <person name="Blanchard A."/>
            <person name="Citti C."/>
        </authorList>
    </citation>
    <scope>NUCLEOTIDE SEQUENCE [LARGE SCALE GENOMIC DNA]</scope>
    <source>
        <strain evidence="12">5632</strain>
    </source>
</reference>
<dbReference type="GO" id="GO:0005886">
    <property type="term" value="C:plasma membrane"/>
    <property type="evidence" value="ECO:0007669"/>
    <property type="project" value="UniProtKB-SubCell"/>
</dbReference>
<dbReference type="NCBIfam" id="NF033817">
    <property type="entry name" value="Mplas_variab_LP"/>
    <property type="match status" value="1"/>
</dbReference>